<dbReference type="PROSITE" id="PS51462">
    <property type="entry name" value="NUDIX"/>
    <property type="match status" value="1"/>
</dbReference>
<dbReference type="Gene3D" id="3.90.79.10">
    <property type="entry name" value="Nucleoside Triphosphate Pyrophosphohydrolase"/>
    <property type="match status" value="1"/>
</dbReference>
<comment type="similarity">
    <text evidence="2">Belongs to the Nudix hydrolase family.</text>
</comment>
<dbReference type="GO" id="GO:0004081">
    <property type="term" value="F:bis(5'-nucleosyl)-tetraphosphatase (asymmetrical) activity"/>
    <property type="evidence" value="ECO:0007669"/>
    <property type="project" value="TreeGrafter"/>
</dbReference>
<feature type="region of interest" description="Disordered" evidence="3">
    <location>
        <begin position="145"/>
        <end position="168"/>
    </location>
</feature>
<evidence type="ECO:0000256" key="2">
    <source>
        <dbReference type="RuleBase" id="RU003476"/>
    </source>
</evidence>
<dbReference type="Pfam" id="PF00293">
    <property type="entry name" value="NUDIX"/>
    <property type="match status" value="1"/>
</dbReference>
<dbReference type="SUPFAM" id="SSF55811">
    <property type="entry name" value="Nudix"/>
    <property type="match status" value="1"/>
</dbReference>
<keyword evidence="1 2" id="KW-0378">Hydrolase</keyword>
<sequence length="168" mass="18291">MPREASSGGIVIRASSAGTWEVAVIRPHGRHLWALPKGHVDPGETPEQTAHREVREETGLSVALLAPLGEIRYVYQFRGQRIFKRVHFFLFRYEAGELGPLPGPRVEVDEVRWLPLEGLIPALGYKGEKAVAGRALRWMRAQGLASAPSASPGAPPVTEEGAGLKKEG</sequence>
<dbReference type="GO" id="GO:0006754">
    <property type="term" value="P:ATP biosynthetic process"/>
    <property type="evidence" value="ECO:0007669"/>
    <property type="project" value="TreeGrafter"/>
</dbReference>
<evidence type="ECO:0000313" key="5">
    <source>
        <dbReference type="EMBL" id="RKG89663.1"/>
    </source>
</evidence>
<dbReference type="Proteomes" id="UP000268094">
    <property type="component" value="Unassembled WGS sequence"/>
</dbReference>
<dbReference type="EMBL" id="RAVZ01000065">
    <property type="protein sequence ID" value="RKG89663.1"/>
    <property type="molecule type" value="Genomic_DNA"/>
</dbReference>
<protein>
    <submittedName>
        <fullName evidence="5">NUDIX hydrolase</fullName>
    </submittedName>
</protein>
<dbReference type="InterPro" id="IPR020476">
    <property type="entry name" value="Nudix_hydrolase"/>
</dbReference>
<evidence type="ECO:0000256" key="1">
    <source>
        <dbReference type="ARBA" id="ARBA00022801"/>
    </source>
</evidence>
<dbReference type="OrthoDB" id="9761969at2"/>
<name>A0A3A8JJJ8_9BACT</name>
<comment type="caution">
    <text evidence="5">The sequence shown here is derived from an EMBL/GenBank/DDBJ whole genome shotgun (WGS) entry which is preliminary data.</text>
</comment>
<dbReference type="InterPro" id="IPR015797">
    <property type="entry name" value="NUDIX_hydrolase-like_dom_sf"/>
</dbReference>
<evidence type="ECO:0000313" key="6">
    <source>
        <dbReference type="Proteomes" id="UP000268094"/>
    </source>
</evidence>
<reference evidence="6" key="1">
    <citation type="submission" date="2018-09" db="EMBL/GenBank/DDBJ databases">
        <authorList>
            <person name="Livingstone P.G."/>
            <person name="Whitworth D.E."/>
        </authorList>
    </citation>
    <scope>NUCLEOTIDE SEQUENCE [LARGE SCALE GENOMIC DNA]</scope>
    <source>
        <strain evidence="6">CA054A</strain>
    </source>
</reference>
<keyword evidence="6" id="KW-1185">Reference proteome</keyword>
<dbReference type="GO" id="GO:0006167">
    <property type="term" value="P:AMP biosynthetic process"/>
    <property type="evidence" value="ECO:0007669"/>
    <property type="project" value="TreeGrafter"/>
</dbReference>
<dbReference type="PRINTS" id="PR00502">
    <property type="entry name" value="NUDIXFAMILY"/>
</dbReference>
<dbReference type="CDD" id="cd03673">
    <property type="entry name" value="NUDIX_Ap6A_hydrolase"/>
    <property type="match status" value="1"/>
</dbReference>
<evidence type="ECO:0000259" key="4">
    <source>
        <dbReference type="PROSITE" id="PS51462"/>
    </source>
</evidence>
<dbReference type="PROSITE" id="PS00893">
    <property type="entry name" value="NUDIX_BOX"/>
    <property type="match status" value="1"/>
</dbReference>
<dbReference type="InterPro" id="IPR000086">
    <property type="entry name" value="NUDIX_hydrolase_dom"/>
</dbReference>
<gene>
    <name evidence="5" type="ORF">D7V88_12255</name>
</gene>
<organism evidence="5 6">
    <name type="scientific">Corallococcus terminator</name>
    <dbReference type="NCBI Taxonomy" id="2316733"/>
    <lineage>
        <taxon>Bacteria</taxon>
        <taxon>Pseudomonadati</taxon>
        <taxon>Myxococcota</taxon>
        <taxon>Myxococcia</taxon>
        <taxon>Myxococcales</taxon>
        <taxon>Cystobacterineae</taxon>
        <taxon>Myxococcaceae</taxon>
        <taxon>Corallococcus</taxon>
    </lineage>
</organism>
<dbReference type="RefSeq" id="WP_120540818.1">
    <property type="nucleotide sequence ID" value="NZ_RAVZ01000065.1"/>
</dbReference>
<evidence type="ECO:0000256" key="3">
    <source>
        <dbReference type="SAM" id="MobiDB-lite"/>
    </source>
</evidence>
<proteinExistence type="inferred from homology"/>
<dbReference type="PANTHER" id="PTHR21340">
    <property type="entry name" value="DIADENOSINE 5,5-P1,P4-TETRAPHOSPHATE PYROPHOSPHOHYDROLASE MUTT"/>
    <property type="match status" value="1"/>
</dbReference>
<feature type="domain" description="Nudix hydrolase" evidence="4">
    <location>
        <begin position="2"/>
        <end position="137"/>
    </location>
</feature>
<dbReference type="PANTHER" id="PTHR21340:SF0">
    <property type="entry name" value="BIS(5'-NUCLEOSYL)-TETRAPHOSPHATASE [ASYMMETRICAL]"/>
    <property type="match status" value="1"/>
</dbReference>
<dbReference type="AlphaFoldDB" id="A0A3A8JJJ8"/>
<dbReference type="InterPro" id="IPR051325">
    <property type="entry name" value="Nudix_hydrolase_domain"/>
</dbReference>
<dbReference type="InterPro" id="IPR020084">
    <property type="entry name" value="NUDIX_hydrolase_CS"/>
</dbReference>
<accession>A0A3A8JJJ8</accession>